<sequence length="968" mass="105085">MLEGASGEQAPQDFDYSTLEALNVPDTLKQVGGEEFLAYDSGAAPGGKRIQVRGCAKNFDFLAAAGVWLADGAFRAAPAPFLQVHTAHGCPEGYVAPCRCILLEDKKMATCKRAWEAVLQLLSPEDPGPTRLLDYEEVSYQAASARVVDLGLGNRRGGNAEFRLRVGKLCAPAFLPVDSAADWFETLAAEFPSEELELAARVRKAPAFPADIWNVRRRTLDKKPPATNAPEFFHRHRAAQFHKGAHPTCPAFILSSHRQQRITGRDITDIAMGGEKKLREPTRVCGDKQCNLVNKYAGDTGGISLATQLAHLAMSEENLNTLLVGSVAGVILLATLAQGAGCSPSWSDQFNYVMRCFCTCLLFAVLSAVVSCRRAAHSLATTEPRRINAGEDISQSLYEAAIALKRAVLKQSHGDSRTPFGDCGPAFQALPVLAAGPVALNELGFLASGGIFWATDDGQTLVKSIDKVEADELARWRSEHVVSNVYPTCDAFASTLLLPYPLRFDGADGQTWVAMENETWRMERTAGPGWRVGGVFDLKPLPNLSKGLAAILKELIQGLLAGLPHLASWQGWAAVREQLSRDAALLSSAGVVDFSLFAHLLLPTENKGAADPALVPPALSAASGCIVAPEGEAILCLKVLDYLGSVDLMPYSFFRMLESSVKGQKFDNYSSKFLHAVDCLGDLGAQGCESYNEYLSILHAGSSELKNTFIGTKTFADGYECEAKSPYLVYKVTYPLAHRKVTRTHKEPLDLYTEYGARMVPAVQQSITSMLGDTSYNGTGFSNNLAKAVREIASPESGARVVGPDFYGLLNVSHEQSKAFAARDSGTGWALTPGALARCGAGVKDFATAGAFGFWRKHTDLGNVMWSPSSERVIVARGTALSDTHVFAVLNMRERLCFLDTLWLNCRPIESRRVQFDYKTFFGPLEILLVSPRQYSGRDFQLWTDGVAQGQKCCREKGLLRPSHVSQD</sequence>
<accession>A0ABN9VM99</accession>
<organism evidence="1 2">
    <name type="scientific">Prorocentrum cordatum</name>
    <dbReference type="NCBI Taxonomy" id="2364126"/>
    <lineage>
        <taxon>Eukaryota</taxon>
        <taxon>Sar</taxon>
        <taxon>Alveolata</taxon>
        <taxon>Dinophyceae</taxon>
        <taxon>Prorocentrales</taxon>
        <taxon>Prorocentraceae</taxon>
        <taxon>Prorocentrum</taxon>
    </lineage>
</organism>
<gene>
    <name evidence="1" type="ORF">PCOR1329_LOCUS58268</name>
</gene>
<evidence type="ECO:0000313" key="1">
    <source>
        <dbReference type="EMBL" id="CAK0872936.1"/>
    </source>
</evidence>
<dbReference type="EMBL" id="CAUYUJ010017221">
    <property type="protein sequence ID" value="CAK0872936.1"/>
    <property type="molecule type" value="Genomic_DNA"/>
</dbReference>
<comment type="caution">
    <text evidence="1">The sequence shown here is derived from an EMBL/GenBank/DDBJ whole genome shotgun (WGS) entry which is preliminary data.</text>
</comment>
<dbReference type="Proteomes" id="UP001189429">
    <property type="component" value="Unassembled WGS sequence"/>
</dbReference>
<proteinExistence type="predicted"/>
<name>A0ABN9VM99_9DINO</name>
<dbReference type="SUPFAM" id="SSF56104">
    <property type="entry name" value="SAICAR synthase-like"/>
    <property type="match status" value="1"/>
</dbReference>
<protein>
    <submittedName>
        <fullName evidence="1">Uncharacterized protein</fullName>
    </submittedName>
</protein>
<reference evidence="1" key="1">
    <citation type="submission" date="2023-10" db="EMBL/GenBank/DDBJ databases">
        <authorList>
            <person name="Chen Y."/>
            <person name="Shah S."/>
            <person name="Dougan E. K."/>
            <person name="Thang M."/>
            <person name="Chan C."/>
        </authorList>
    </citation>
    <scope>NUCLEOTIDE SEQUENCE [LARGE SCALE GENOMIC DNA]</scope>
</reference>
<evidence type="ECO:0000313" key="2">
    <source>
        <dbReference type="Proteomes" id="UP001189429"/>
    </source>
</evidence>
<keyword evidence="2" id="KW-1185">Reference proteome</keyword>